<dbReference type="AlphaFoldDB" id="A0A2S2N7Z3"/>
<gene>
    <name evidence="2" type="primary">PO21_0</name>
    <name evidence="2" type="ORF">g.25028</name>
</gene>
<evidence type="ECO:0000313" key="2">
    <source>
        <dbReference type="EMBL" id="MBY13275.1"/>
    </source>
</evidence>
<dbReference type="SUPFAM" id="SSF56672">
    <property type="entry name" value="DNA/RNA polymerases"/>
    <property type="match status" value="1"/>
</dbReference>
<dbReference type="EMBL" id="GGMR01000656">
    <property type="protein sequence ID" value="MBY13275.1"/>
    <property type="molecule type" value="Transcribed_RNA"/>
</dbReference>
<sequence length="202" mass="22693">MTYSIPILISTEEVSECLPSATTAPGPDGFPARLWCRLPCNLIPGLFNLFVAYGSLPPILVKSRTVFVAKKGDPQCPGNYQPISIASVAIRHFHRFLARRLERLSLVDERQRAFRRTDGVAENLFLLQSVPKDSRSSCKGLCLASLDLSKAFDSVTHDSIASAMRRVGLDQRFVDYIRGTYEQSETFLQVYTNKLKVIDFFK</sequence>
<name>A0A2S2N7Z3_SCHGA</name>
<evidence type="ECO:0000259" key="1">
    <source>
        <dbReference type="PROSITE" id="PS50878"/>
    </source>
</evidence>
<dbReference type="InterPro" id="IPR043502">
    <property type="entry name" value="DNA/RNA_pol_sf"/>
</dbReference>
<dbReference type="InterPro" id="IPR000477">
    <property type="entry name" value="RT_dom"/>
</dbReference>
<dbReference type="Pfam" id="PF00078">
    <property type="entry name" value="RVT_1"/>
    <property type="match status" value="1"/>
</dbReference>
<accession>A0A2S2N7Z3</accession>
<organism evidence="2">
    <name type="scientific">Schizaphis graminum</name>
    <name type="common">Green bug aphid</name>
    <dbReference type="NCBI Taxonomy" id="13262"/>
    <lineage>
        <taxon>Eukaryota</taxon>
        <taxon>Metazoa</taxon>
        <taxon>Ecdysozoa</taxon>
        <taxon>Arthropoda</taxon>
        <taxon>Hexapoda</taxon>
        <taxon>Insecta</taxon>
        <taxon>Pterygota</taxon>
        <taxon>Neoptera</taxon>
        <taxon>Paraneoptera</taxon>
        <taxon>Hemiptera</taxon>
        <taxon>Sternorrhyncha</taxon>
        <taxon>Aphidomorpha</taxon>
        <taxon>Aphidoidea</taxon>
        <taxon>Aphididae</taxon>
        <taxon>Aphidini</taxon>
        <taxon>Schizaphis</taxon>
    </lineage>
</organism>
<dbReference type="PROSITE" id="PS50878">
    <property type="entry name" value="RT_POL"/>
    <property type="match status" value="1"/>
</dbReference>
<dbReference type="GO" id="GO:0071897">
    <property type="term" value="P:DNA biosynthetic process"/>
    <property type="evidence" value="ECO:0007669"/>
    <property type="project" value="UniProtKB-ARBA"/>
</dbReference>
<reference evidence="2" key="1">
    <citation type="submission" date="2018-04" db="EMBL/GenBank/DDBJ databases">
        <title>Transcriptome of Schizaphis graminum biotype I.</title>
        <authorList>
            <person name="Scully E.D."/>
            <person name="Geib S.M."/>
            <person name="Palmer N.A."/>
            <person name="Koch K."/>
            <person name="Bradshaw J."/>
            <person name="Heng-Moss T."/>
            <person name="Sarath G."/>
        </authorList>
    </citation>
    <scope>NUCLEOTIDE SEQUENCE</scope>
</reference>
<proteinExistence type="predicted"/>
<feature type="domain" description="Reverse transcriptase" evidence="1">
    <location>
        <begin position="49"/>
        <end position="202"/>
    </location>
</feature>
<protein>
    <submittedName>
        <fullName evidence="2">Retrovirus-related Pol polyprotein from type-1 retrotransposable element R2</fullName>
    </submittedName>
</protein>
<dbReference type="PANTHER" id="PTHR19446">
    <property type="entry name" value="REVERSE TRANSCRIPTASES"/>
    <property type="match status" value="1"/>
</dbReference>